<dbReference type="EMBL" id="JBBHLL010001217">
    <property type="protein sequence ID" value="KAK7796396.1"/>
    <property type="molecule type" value="Genomic_DNA"/>
</dbReference>
<dbReference type="SUPFAM" id="SSF48726">
    <property type="entry name" value="Immunoglobulin"/>
    <property type="match status" value="2"/>
</dbReference>
<gene>
    <name evidence="1" type="ORF">U0070_005440</name>
</gene>
<keyword evidence="2" id="KW-1185">Reference proteome</keyword>
<dbReference type="Proteomes" id="UP001488838">
    <property type="component" value="Unassembled WGS sequence"/>
</dbReference>
<name>A0AAW0H3U6_MYOGA</name>
<evidence type="ECO:0000313" key="1">
    <source>
        <dbReference type="EMBL" id="KAK7796396.1"/>
    </source>
</evidence>
<dbReference type="InterPro" id="IPR050150">
    <property type="entry name" value="IgV_Light_Chain"/>
</dbReference>
<feature type="non-terminal residue" evidence="1">
    <location>
        <position position="119"/>
    </location>
</feature>
<dbReference type="InterPro" id="IPR013783">
    <property type="entry name" value="Ig-like_fold"/>
</dbReference>
<evidence type="ECO:0000313" key="2">
    <source>
        <dbReference type="Proteomes" id="UP001488838"/>
    </source>
</evidence>
<comment type="caution">
    <text evidence="1">The sequence shown here is derived from an EMBL/GenBank/DDBJ whole genome shotgun (WGS) entry which is preliminary data.</text>
</comment>
<evidence type="ECO:0008006" key="3">
    <source>
        <dbReference type="Google" id="ProtNLM"/>
    </source>
</evidence>
<dbReference type="AlphaFoldDB" id="A0AAW0H3U6"/>
<dbReference type="PANTHER" id="PTHR23267">
    <property type="entry name" value="IMMUNOGLOBULIN LIGHT CHAIN"/>
    <property type="match status" value="1"/>
</dbReference>
<sequence>SPGDIVLPQFPTSIPVSLEQKAIIACRASKSVTEYDISYMYWNQQRNQDSLLTSGFLAKFSGSGCKTDITLTLHAVEGAYADIVMTQSPTSLAVSAGEKVTISCKSSQSLLSGSYNYLA</sequence>
<feature type="non-terminal residue" evidence="1">
    <location>
        <position position="1"/>
    </location>
</feature>
<accession>A0AAW0H3U6</accession>
<proteinExistence type="predicted"/>
<dbReference type="InterPro" id="IPR036179">
    <property type="entry name" value="Ig-like_dom_sf"/>
</dbReference>
<dbReference type="Gene3D" id="2.60.40.10">
    <property type="entry name" value="Immunoglobulins"/>
    <property type="match status" value="2"/>
</dbReference>
<reference evidence="1 2" key="1">
    <citation type="journal article" date="2023" name="bioRxiv">
        <title>Conserved and derived expression patterns and positive selection on dental genes reveal complex evolutionary context of ever-growing rodent molars.</title>
        <authorList>
            <person name="Calamari Z.T."/>
            <person name="Song A."/>
            <person name="Cohen E."/>
            <person name="Akter M."/>
            <person name="Roy R.D."/>
            <person name="Hallikas O."/>
            <person name="Christensen M.M."/>
            <person name="Li P."/>
            <person name="Marangoni P."/>
            <person name="Jernvall J."/>
            <person name="Klein O.D."/>
        </authorList>
    </citation>
    <scope>NUCLEOTIDE SEQUENCE [LARGE SCALE GENOMIC DNA]</scope>
    <source>
        <strain evidence="1">V071</strain>
    </source>
</reference>
<organism evidence="1 2">
    <name type="scientific">Myodes glareolus</name>
    <name type="common">Bank vole</name>
    <name type="synonym">Clethrionomys glareolus</name>
    <dbReference type="NCBI Taxonomy" id="447135"/>
    <lineage>
        <taxon>Eukaryota</taxon>
        <taxon>Metazoa</taxon>
        <taxon>Chordata</taxon>
        <taxon>Craniata</taxon>
        <taxon>Vertebrata</taxon>
        <taxon>Euteleostomi</taxon>
        <taxon>Mammalia</taxon>
        <taxon>Eutheria</taxon>
        <taxon>Euarchontoglires</taxon>
        <taxon>Glires</taxon>
        <taxon>Rodentia</taxon>
        <taxon>Myomorpha</taxon>
        <taxon>Muroidea</taxon>
        <taxon>Cricetidae</taxon>
        <taxon>Arvicolinae</taxon>
        <taxon>Myodes</taxon>
    </lineage>
</organism>
<protein>
    <recommendedName>
        <fullName evidence="3">Ig-like domain-containing protein</fullName>
    </recommendedName>
</protein>